<comment type="caution">
    <text evidence="1">The sequence shown here is derived from an EMBL/GenBank/DDBJ whole genome shotgun (WGS) entry which is preliminary data.</text>
</comment>
<keyword evidence="2" id="KW-1185">Reference proteome</keyword>
<dbReference type="EMBL" id="CAJVPT010002158">
    <property type="protein sequence ID" value="CAG8476598.1"/>
    <property type="molecule type" value="Genomic_DNA"/>
</dbReference>
<dbReference type="Proteomes" id="UP000789525">
    <property type="component" value="Unassembled WGS sequence"/>
</dbReference>
<proteinExistence type="predicted"/>
<organism evidence="1 2">
    <name type="scientific">Acaulospora colombiana</name>
    <dbReference type="NCBI Taxonomy" id="27376"/>
    <lineage>
        <taxon>Eukaryota</taxon>
        <taxon>Fungi</taxon>
        <taxon>Fungi incertae sedis</taxon>
        <taxon>Mucoromycota</taxon>
        <taxon>Glomeromycotina</taxon>
        <taxon>Glomeromycetes</taxon>
        <taxon>Diversisporales</taxon>
        <taxon>Acaulosporaceae</taxon>
        <taxon>Acaulospora</taxon>
    </lineage>
</organism>
<gene>
    <name evidence="1" type="ORF">ACOLOM_LOCUS1824</name>
</gene>
<reference evidence="1" key="1">
    <citation type="submission" date="2021-06" db="EMBL/GenBank/DDBJ databases">
        <authorList>
            <person name="Kallberg Y."/>
            <person name="Tangrot J."/>
            <person name="Rosling A."/>
        </authorList>
    </citation>
    <scope>NUCLEOTIDE SEQUENCE</scope>
    <source>
        <strain evidence="1">CL356</strain>
    </source>
</reference>
<protein>
    <submittedName>
        <fullName evidence="1">13550_t:CDS:1</fullName>
    </submittedName>
</protein>
<evidence type="ECO:0000313" key="1">
    <source>
        <dbReference type="EMBL" id="CAG8476598.1"/>
    </source>
</evidence>
<evidence type="ECO:0000313" key="2">
    <source>
        <dbReference type="Proteomes" id="UP000789525"/>
    </source>
</evidence>
<name>A0ACA9KIU8_9GLOM</name>
<accession>A0ACA9KIU8</accession>
<sequence length="218" mass="24749">MSREATLISIPKEHLPAIIRRFLVEPGDNIIKTQPLLRYEYTKKIKKQKIDPKTKDVFVDEPFVEDLRSPAEGELDGFYVREGDMISLEDKKPVVGVKEPCFHSVQLHGLCAICGNDMMKTDFTGVDYSQRATISMAHNVAGLTVSLSEAERLEKETSTRLLKSRKLSLIVDLDQTLIHATVEQKVEEWMSDESNAAAKDIHKFVLPDSPTVYYIKLR</sequence>